<dbReference type="GO" id="GO:0003677">
    <property type="term" value="F:DNA binding"/>
    <property type="evidence" value="ECO:0007669"/>
    <property type="project" value="UniProtKB-KW"/>
</dbReference>
<dbReference type="SUPFAM" id="SSF46955">
    <property type="entry name" value="Putative DNA-binding domain"/>
    <property type="match status" value="1"/>
</dbReference>
<dbReference type="PANTHER" id="PTHR30204:SF98">
    <property type="entry name" value="HTH-TYPE TRANSCRIPTIONAL REGULATOR ADHR"/>
    <property type="match status" value="1"/>
</dbReference>
<dbReference type="PANTHER" id="PTHR30204">
    <property type="entry name" value="REDOX-CYCLING DRUG-SENSING TRANSCRIPTIONAL ACTIVATOR SOXR"/>
    <property type="match status" value="1"/>
</dbReference>
<dbReference type="GO" id="GO:0003700">
    <property type="term" value="F:DNA-binding transcription factor activity"/>
    <property type="evidence" value="ECO:0007669"/>
    <property type="project" value="InterPro"/>
</dbReference>
<dbReference type="SMART" id="SM00422">
    <property type="entry name" value="HTH_MERR"/>
    <property type="match status" value="1"/>
</dbReference>
<dbReference type="InterPro" id="IPR000551">
    <property type="entry name" value="MerR-type_HTH_dom"/>
</dbReference>
<evidence type="ECO:0000256" key="1">
    <source>
        <dbReference type="ARBA" id="ARBA00023125"/>
    </source>
</evidence>
<feature type="region of interest" description="Disordered" evidence="2">
    <location>
        <begin position="137"/>
        <end position="163"/>
    </location>
</feature>
<dbReference type="AlphaFoldDB" id="A0A0K2Y934"/>
<proteinExistence type="predicted"/>
<dbReference type="EMBL" id="LN849060">
    <property type="protein sequence ID" value="CRI73795.1"/>
    <property type="molecule type" value="Genomic_DNA"/>
</dbReference>
<accession>A0A0K2Y934</accession>
<dbReference type="CDD" id="cd01109">
    <property type="entry name" value="HTH_YyaN"/>
    <property type="match status" value="1"/>
</dbReference>
<organism evidence="4">
    <name type="scientific">Streptomyces conglobatus</name>
    <dbReference type="NCBI Taxonomy" id="1653203"/>
    <lineage>
        <taxon>Bacteria</taxon>
        <taxon>Bacillati</taxon>
        <taxon>Actinomycetota</taxon>
        <taxon>Actinomycetes</taxon>
        <taxon>Kitasatosporales</taxon>
        <taxon>Streptomycetaceae</taxon>
        <taxon>Streptomyces</taxon>
    </lineage>
</organism>
<protein>
    <submittedName>
        <fullName evidence="4">Putative transcriptional regulator, MerR family</fullName>
    </submittedName>
</protein>
<feature type="domain" description="HTH merR-type" evidence="3">
    <location>
        <begin position="7"/>
        <end position="77"/>
    </location>
</feature>
<evidence type="ECO:0000256" key="2">
    <source>
        <dbReference type="SAM" id="MobiDB-lite"/>
    </source>
</evidence>
<dbReference type="Gene3D" id="1.10.1660.10">
    <property type="match status" value="1"/>
</dbReference>
<dbReference type="PROSITE" id="PS50937">
    <property type="entry name" value="HTH_MERR_2"/>
    <property type="match status" value="1"/>
</dbReference>
<gene>
    <name evidence="4" type="primary">orf3</name>
</gene>
<dbReference type="InterPro" id="IPR047057">
    <property type="entry name" value="MerR_fam"/>
</dbReference>
<evidence type="ECO:0000259" key="3">
    <source>
        <dbReference type="PROSITE" id="PS50937"/>
    </source>
</evidence>
<name>A0A0K2Y934_9ACTN</name>
<dbReference type="InterPro" id="IPR009061">
    <property type="entry name" value="DNA-bd_dom_put_sf"/>
</dbReference>
<dbReference type="Pfam" id="PF13411">
    <property type="entry name" value="MerR_1"/>
    <property type="match status" value="1"/>
</dbReference>
<reference evidence="4" key="1">
    <citation type="journal article" date="2015" name="Chem. Biol.">
        <title>Iterative Mechanism of Macrodiolide Formation in the Anticancer Compound Conglobatin.</title>
        <authorList>
            <person name="Zhou Y."/>
            <person name="Murphy A.C."/>
            <person name="Samborskyy M."/>
            <person name="Prediger P."/>
            <person name="Dias L.C."/>
            <person name="Leadlay P.F."/>
        </authorList>
    </citation>
    <scope>NUCLEOTIDE SEQUENCE</scope>
    <source>
        <strain evidence="4">ATCC 31005</strain>
    </source>
</reference>
<keyword evidence="1" id="KW-0238">DNA-binding</keyword>
<evidence type="ECO:0000313" key="4">
    <source>
        <dbReference type="EMBL" id="CRI73795.1"/>
    </source>
</evidence>
<sequence>MNEKTGELSIGKVAEATGLSVHALRFFEREELFLRDIPRSAGGQRLYTQADVDWLLLCRRFRDSGMPIATIKRFAALVRSGPGSEPDRLALLREHERGVRDRIAELTAALRVIHDKVVTYERHLAAGTAAGLWAPTTAGVEHGRTGRSRSTAPDEPGDRGTGR</sequence>